<dbReference type="Proteomes" id="UP000220246">
    <property type="component" value="Unassembled WGS sequence"/>
</dbReference>
<evidence type="ECO:0000256" key="1">
    <source>
        <dbReference type="ARBA" id="ARBA00007277"/>
    </source>
</evidence>
<keyword evidence="9" id="KW-1185">Reference proteome</keyword>
<evidence type="ECO:0000256" key="2">
    <source>
        <dbReference type="ARBA" id="ARBA00012247"/>
    </source>
</evidence>
<dbReference type="GO" id="GO:0042597">
    <property type="term" value="C:periplasmic space"/>
    <property type="evidence" value="ECO:0007669"/>
    <property type="project" value="TreeGrafter"/>
</dbReference>
<gene>
    <name evidence="8" type="ORF">CRM82_02745</name>
</gene>
<name>A0A2A7UQX0_COMTR</name>
<protein>
    <recommendedName>
        <fullName evidence="2">glycerophosphodiester phosphodiesterase</fullName>
        <ecNumber evidence="2">3.1.4.46</ecNumber>
    </recommendedName>
</protein>
<dbReference type="GeneID" id="80803658"/>
<dbReference type="GO" id="GO:0006629">
    <property type="term" value="P:lipid metabolic process"/>
    <property type="evidence" value="ECO:0007669"/>
    <property type="project" value="InterPro"/>
</dbReference>
<evidence type="ECO:0000259" key="7">
    <source>
        <dbReference type="PROSITE" id="PS51704"/>
    </source>
</evidence>
<dbReference type="Gene3D" id="3.20.20.190">
    <property type="entry name" value="Phosphatidylinositol (PI) phosphodiesterase"/>
    <property type="match status" value="1"/>
</dbReference>
<reference evidence="9" key="1">
    <citation type="submission" date="2017-09" db="EMBL/GenBank/DDBJ databases">
        <title>FDA dAtabase for Regulatory Grade micrObial Sequences (FDA-ARGOS): Supporting development and validation of Infectious Disease Dx tests.</title>
        <authorList>
            <person name="Minogue T."/>
            <person name="Wolcott M."/>
            <person name="Wasieloski L."/>
            <person name="Aguilar W."/>
            <person name="Moore D."/>
            <person name="Tallon L."/>
            <person name="Sadzewicz L."/>
            <person name="Ott S."/>
            <person name="Zhao X."/>
            <person name="Nagaraj S."/>
            <person name="Vavikolanu K."/>
            <person name="Aluvathingal J."/>
            <person name="Nadendla S."/>
            <person name="Sichtig H."/>
        </authorList>
    </citation>
    <scope>NUCLEOTIDE SEQUENCE [LARGE SCALE GENOMIC DNA]</scope>
    <source>
        <strain evidence="9">FDAARGOS_394</strain>
    </source>
</reference>
<dbReference type="STRING" id="1219032.GCA_001515545_02443"/>
<dbReference type="InterPro" id="IPR017946">
    <property type="entry name" value="PLC-like_Pdiesterase_TIM-brl"/>
</dbReference>
<dbReference type="EC" id="3.1.4.46" evidence="2"/>
<dbReference type="EMBL" id="PDEA01000001">
    <property type="protein sequence ID" value="PEH87662.1"/>
    <property type="molecule type" value="Genomic_DNA"/>
</dbReference>
<evidence type="ECO:0000256" key="6">
    <source>
        <dbReference type="ARBA" id="ARBA00047512"/>
    </source>
</evidence>
<dbReference type="GO" id="GO:0008889">
    <property type="term" value="F:glycerophosphodiester phosphodiesterase activity"/>
    <property type="evidence" value="ECO:0007669"/>
    <property type="project" value="UniProtKB-EC"/>
</dbReference>
<dbReference type="PANTHER" id="PTHR43620:SF7">
    <property type="entry name" value="GLYCEROPHOSPHODIESTER PHOSPHODIESTERASE GDPD5-RELATED"/>
    <property type="match status" value="1"/>
</dbReference>
<comment type="similarity">
    <text evidence="1">Belongs to the glycerophosphoryl diester phosphodiesterase family.</text>
</comment>
<dbReference type="PROSITE" id="PS51257">
    <property type="entry name" value="PROKAR_LIPOPROTEIN"/>
    <property type="match status" value="1"/>
</dbReference>
<evidence type="ECO:0000256" key="5">
    <source>
        <dbReference type="ARBA" id="ARBA00022801"/>
    </source>
</evidence>
<evidence type="ECO:0000256" key="4">
    <source>
        <dbReference type="ARBA" id="ARBA00022798"/>
    </source>
</evidence>
<organism evidence="8 9">
    <name type="scientific">Comamonas terrigena</name>
    <dbReference type="NCBI Taxonomy" id="32013"/>
    <lineage>
        <taxon>Bacteria</taxon>
        <taxon>Pseudomonadati</taxon>
        <taxon>Pseudomonadota</taxon>
        <taxon>Betaproteobacteria</taxon>
        <taxon>Burkholderiales</taxon>
        <taxon>Comamonadaceae</taxon>
        <taxon>Comamonas</taxon>
    </lineage>
</organism>
<dbReference type="Pfam" id="PF03009">
    <property type="entry name" value="GDPD"/>
    <property type="match status" value="1"/>
</dbReference>
<dbReference type="AlphaFoldDB" id="A0A2A7UQX0"/>
<dbReference type="PROSITE" id="PS51704">
    <property type="entry name" value="GP_PDE"/>
    <property type="match status" value="1"/>
</dbReference>
<proteinExistence type="inferred from homology"/>
<dbReference type="SUPFAM" id="SSF51695">
    <property type="entry name" value="PLC-like phosphodiesterases"/>
    <property type="match status" value="1"/>
</dbReference>
<dbReference type="InterPro" id="IPR030395">
    <property type="entry name" value="GP_PDE_dom"/>
</dbReference>
<accession>A0A2A7UQX0</accession>
<comment type="catalytic activity">
    <reaction evidence="6">
        <text>a sn-glycero-3-phosphodiester + H2O = an alcohol + sn-glycerol 3-phosphate + H(+)</text>
        <dbReference type="Rhea" id="RHEA:12969"/>
        <dbReference type="ChEBI" id="CHEBI:15377"/>
        <dbReference type="ChEBI" id="CHEBI:15378"/>
        <dbReference type="ChEBI" id="CHEBI:30879"/>
        <dbReference type="ChEBI" id="CHEBI:57597"/>
        <dbReference type="ChEBI" id="CHEBI:83408"/>
        <dbReference type="EC" id="3.1.4.46"/>
    </reaction>
</comment>
<keyword evidence="3" id="KW-0732">Signal</keyword>
<dbReference type="OrthoDB" id="9795622at2"/>
<dbReference type="PANTHER" id="PTHR43620">
    <property type="entry name" value="GLYCEROPHOSPHORYL DIESTER PHOSPHODIESTERASE"/>
    <property type="match status" value="1"/>
</dbReference>
<keyword evidence="5" id="KW-0378">Hydrolase</keyword>
<dbReference type="InterPro" id="IPR006311">
    <property type="entry name" value="TAT_signal"/>
</dbReference>
<dbReference type="GO" id="GO:0006071">
    <property type="term" value="P:glycerol metabolic process"/>
    <property type="evidence" value="ECO:0007669"/>
    <property type="project" value="UniProtKB-KW"/>
</dbReference>
<dbReference type="PROSITE" id="PS51318">
    <property type="entry name" value="TAT"/>
    <property type="match status" value="1"/>
</dbReference>
<feature type="domain" description="GP-PDE" evidence="7">
    <location>
        <begin position="56"/>
        <end position="392"/>
    </location>
</feature>
<comment type="caution">
    <text evidence="8">The sequence shown here is derived from an EMBL/GenBank/DDBJ whole genome shotgun (WGS) entry which is preliminary data.</text>
</comment>
<evidence type="ECO:0000256" key="3">
    <source>
        <dbReference type="ARBA" id="ARBA00022729"/>
    </source>
</evidence>
<evidence type="ECO:0000313" key="9">
    <source>
        <dbReference type="Proteomes" id="UP000220246"/>
    </source>
</evidence>
<dbReference type="RefSeq" id="WP_066538312.1">
    <property type="nucleotide sequence ID" value="NZ_PDEA01000001.1"/>
</dbReference>
<evidence type="ECO:0000313" key="8">
    <source>
        <dbReference type="EMBL" id="PEH87662.1"/>
    </source>
</evidence>
<sequence>MPAITRRHCLTATAAALVGPWGLTGCSSPAPAPAAAAAAQGAAPTAPRAGAWPPKPALIAHRGASALRPEHTLEAYRVAIAAGADFIEPDLVITRDGVLVARHENAIAMLHADGSLKEASTDVADRREFAARKTTKTIDGERITGWFVEDFTLAELKTLRARERIPAVRPANVRFDGQFEVPTLQEIIDLAKAETARTGRTVGIYPETKHPSYFLSIGKPLEPVLLQVLAANGWNDAQAPVLVQSFEVENLRWIRARSTVRLVQLLSPKGQPYDSVARGRGPSYADLTTPEGLAQVATYANGIGPSKSMVVPVKEGKNAAPTGLVGAAHRAGLLVHVWTLRPENAFLPAALKAHPVENGATRGNVAADFEAFLRTGIDGIFTDDPAEGRKAIAAYHAR</sequence>
<keyword evidence="4" id="KW-0319">Glycerol metabolism</keyword>
<dbReference type="CDD" id="cd08602">
    <property type="entry name" value="GDPD_ScGlpQ1_like"/>
    <property type="match status" value="1"/>
</dbReference>